<dbReference type="CDD" id="cd00158">
    <property type="entry name" value="RHOD"/>
    <property type="match status" value="1"/>
</dbReference>
<dbReference type="OrthoDB" id="1201224at2"/>
<reference evidence="4 5" key="1">
    <citation type="submission" date="2017-06" db="EMBL/GenBank/DDBJ databases">
        <authorList>
            <person name="Kim H.J."/>
            <person name="Triplett B.A."/>
        </authorList>
    </citation>
    <scope>NUCLEOTIDE SEQUENCE [LARGE SCALE GENOMIC DNA]</scope>
    <source>
        <strain evidence="4 5">DSM 29150</strain>
    </source>
</reference>
<organism evidence="4 5">
    <name type="scientific">Lutibacter agarilyticus</name>
    <dbReference type="NCBI Taxonomy" id="1109740"/>
    <lineage>
        <taxon>Bacteria</taxon>
        <taxon>Pseudomonadati</taxon>
        <taxon>Bacteroidota</taxon>
        <taxon>Flavobacteriia</taxon>
        <taxon>Flavobacteriales</taxon>
        <taxon>Flavobacteriaceae</taxon>
        <taxon>Lutibacter</taxon>
    </lineage>
</organism>
<evidence type="ECO:0000256" key="2">
    <source>
        <dbReference type="SAM" id="Phobius"/>
    </source>
</evidence>
<dbReference type="Proteomes" id="UP000198384">
    <property type="component" value="Unassembled WGS sequence"/>
</dbReference>
<dbReference type="PROSITE" id="PS50206">
    <property type="entry name" value="RHODANESE_3"/>
    <property type="match status" value="1"/>
</dbReference>
<dbReference type="SUPFAM" id="SSF52821">
    <property type="entry name" value="Rhodanese/Cell cycle control phosphatase"/>
    <property type="match status" value="1"/>
</dbReference>
<dbReference type="InterPro" id="IPR001763">
    <property type="entry name" value="Rhodanese-like_dom"/>
</dbReference>
<dbReference type="Gene3D" id="3.40.250.10">
    <property type="entry name" value="Rhodanese-like domain"/>
    <property type="match status" value="1"/>
</dbReference>
<keyword evidence="2" id="KW-1133">Transmembrane helix</keyword>
<keyword evidence="2" id="KW-0472">Membrane</keyword>
<gene>
    <name evidence="4" type="ORF">SAMN06265371_11050</name>
</gene>
<feature type="transmembrane region" description="Helical" evidence="2">
    <location>
        <begin position="12"/>
        <end position="28"/>
    </location>
</feature>
<proteinExistence type="predicted"/>
<dbReference type="EMBL" id="FZNT01000010">
    <property type="protein sequence ID" value="SNR72763.1"/>
    <property type="molecule type" value="Genomic_DNA"/>
</dbReference>
<keyword evidence="2" id="KW-0812">Transmembrane</keyword>
<dbReference type="AlphaFoldDB" id="A0A238YQ90"/>
<dbReference type="SMART" id="SM00450">
    <property type="entry name" value="RHOD"/>
    <property type="match status" value="1"/>
</dbReference>
<feature type="domain" description="Rhodanese" evidence="3">
    <location>
        <begin position="59"/>
        <end position="147"/>
    </location>
</feature>
<name>A0A238YQ90_9FLAO</name>
<dbReference type="Pfam" id="PF00581">
    <property type="entry name" value="Rhodanese"/>
    <property type="match status" value="1"/>
</dbReference>
<keyword evidence="5" id="KW-1185">Reference proteome</keyword>
<evidence type="ECO:0000256" key="1">
    <source>
        <dbReference type="SAM" id="MobiDB-lite"/>
    </source>
</evidence>
<evidence type="ECO:0000313" key="5">
    <source>
        <dbReference type="Proteomes" id="UP000198384"/>
    </source>
</evidence>
<feature type="region of interest" description="Disordered" evidence="1">
    <location>
        <begin position="176"/>
        <end position="205"/>
    </location>
</feature>
<protein>
    <submittedName>
        <fullName evidence="4">Rhodanese-like domain-containing protein</fullName>
    </submittedName>
</protein>
<evidence type="ECO:0000259" key="3">
    <source>
        <dbReference type="PROSITE" id="PS50206"/>
    </source>
</evidence>
<evidence type="ECO:0000313" key="4">
    <source>
        <dbReference type="EMBL" id="SNR72763.1"/>
    </source>
</evidence>
<sequence>MKELEQTKRISIASVLFILIILIGLLTYKRPKYIYELTPQQAVENVVSDNFLISLNNIPTTDAAIIDIRSPFEFQKGHLENAINIQAAEILNEENKIIFDKLKNENTTVVLYGANPNEALAPYMILNQLGYTNLKIATINLIYTQNKLVTQNATLELSEADVNAFIAASLKKAMVKEKPKAKTPSPPKKVIPIKKKKKMPTEGGC</sequence>
<accession>A0A238YQ90</accession>
<dbReference type="RefSeq" id="WP_089382621.1">
    <property type="nucleotide sequence ID" value="NZ_FZNT01000010.1"/>
</dbReference>
<dbReference type="InterPro" id="IPR036873">
    <property type="entry name" value="Rhodanese-like_dom_sf"/>
</dbReference>